<dbReference type="Proteomes" id="UP000634136">
    <property type="component" value="Unassembled WGS sequence"/>
</dbReference>
<keyword evidence="3" id="KW-1185">Reference proteome</keyword>
<feature type="domain" description="DUF7812" evidence="1">
    <location>
        <begin position="92"/>
        <end position="500"/>
    </location>
</feature>
<protein>
    <recommendedName>
        <fullName evidence="1">DUF7812 domain-containing protein</fullName>
    </recommendedName>
</protein>
<name>A0A834TIK5_9FABA</name>
<dbReference type="AlphaFoldDB" id="A0A834TIK5"/>
<comment type="caution">
    <text evidence="2">The sequence shown here is derived from an EMBL/GenBank/DDBJ whole genome shotgun (WGS) entry which is preliminary data.</text>
</comment>
<accession>A0A834TIK5</accession>
<organism evidence="2 3">
    <name type="scientific">Senna tora</name>
    <dbReference type="NCBI Taxonomy" id="362788"/>
    <lineage>
        <taxon>Eukaryota</taxon>
        <taxon>Viridiplantae</taxon>
        <taxon>Streptophyta</taxon>
        <taxon>Embryophyta</taxon>
        <taxon>Tracheophyta</taxon>
        <taxon>Spermatophyta</taxon>
        <taxon>Magnoliopsida</taxon>
        <taxon>eudicotyledons</taxon>
        <taxon>Gunneridae</taxon>
        <taxon>Pentapetalae</taxon>
        <taxon>rosids</taxon>
        <taxon>fabids</taxon>
        <taxon>Fabales</taxon>
        <taxon>Fabaceae</taxon>
        <taxon>Caesalpinioideae</taxon>
        <taxon>Cassia clade</taxon>
        <taxon>Senna</taxon>
    </lineage>
</organism>
<evidence type="ECO:0000259" key="1">
    <source>
        <dbReference type="Pfam" id="PF25104"/>
    </source>
</evidence>
<sequence>MSKLYDVLLHLHNSQGEASATAQHCIDYDFTFCGIKLKFKHLPALSDNLFKHLNVKFHQFFSALRDVSESKSRRVAESHPNLWNVVKYLNSVLRSCLIILTLLDAEQKSLLEKCRYIRQILKIFVSVDMGERNKRTLITFENLVSGDCIHTNVEDTTTSVSLELSDPCRPFLCAVLEVFADEFLKHPSLRKHLMIVESSSSITENVFLCHNHGCVASILEVISAHFVLSVSNEQALENFISTLLLHCGKESRDPELSLEASISLLLNPILLSAPKILQAHVISIVSEVFCDGLSSKNLVPDNVMDCNLTAFERSVILYSMHVSSLQMDGSYIGFKCSNNSYLLGRSQATFENCVQKVTRNKLNHVMSKLDNSWDSYQRKMSSKTKADLLTEYVTFMKESQHIYAGSCRDMIVPIGDCILRTLSGNAASDVLNTKENTRAQDIFLLASILKLMSISLVQAIRCLSNGGDLGCQKRLGNSSLCQRYDFLISTINCFQQFNIGLLSFSFIHGFDILAKACISVIMALMYLFIFEEGDLTALGSLRDLPLQSLSLDKAGGGDGNRTSYKVASEFLKIRECLSRNSSSSFQQGIQDKQAGNLSTVNILNYCSSSDSEETCNGKIFLDCILGGSKRSSDYADLADFIECKKRKDYHRWLKDREKYRGWRQEKVANLRKKKKWKSLKCRKMCVAREKMKITVSKPLKRPKR</sequence>
<dbReference type="PANTHER" id="PTHR36786">
    <property type="entry name" value="2-ISOPROPYLMALATE SYNTHASE"/>
    <property type="match status" value="1"/>
</dbReference>
<evidence type="ECO:0000313" key="2">
    <source>
        <dbReference type="EMBL" id="KAF7822435.1"/>
    </source>
</evidence>
<proteinExistence type="predicted"/>
<gene>
    <name evidence="2" type="ORF">G2W53_027890</name>
</gene>
<evidence type="ECO:0000313" key="3">
    <source>
        <dbReference type="Proteomes" id="UP000634136"/>
    </source>
</evidence>
<dbReference type="Pfam" id="PF25104">
    <property type="entry name" value="DUF7812"/>
    <property type="match status" value="1"/>
</dbReference>
<dbReference type="EMBL" id="JAAIUW010000008">
    <property type="protein sequence ID" value="KAF7822435.1"/>
    <property type="molecule type" value="Genomic_DNA"/>
</dbReference>
<dbReference type="OrthoDB" id="1882119at2759"/>
<dbReference type="PANTHER" id="PTHR36786:SF1">
    <property type="entry name" value="2-ISOPROPYLMALATE SYNTHASE"/>
    <property type="match status" value="1"/>
</dbReference>
<reference evidence="2" key="1">
    <citation type="submission" date="2020-09" db="EMBL/GenBank/DDBJ databases">
        <title>Genome-Enabled Discovery of Anthraquinone Biosynthesis in Senna tora.</title>
        <authorList>
            <person name="Kang S.-H."/>
            <person name="Pandey R.P."/>
            <person name="Lee C.-M."/>
            <person name="Sim J.-S."/>
            <person name="Jeong J.-T."/>
            <person name="Choi B.-S."/>
            <person name="Jung M."/>
            <person name="Ginzburg D."/>
            <person name="Zhao K."/>
            <person name="Won S.Y."/>
            <person name="Oh T.-J."/>
            <person name="Yu Y."/>
            <person name="Kim N.-H."/>
            <person name="Lee O.R."/>
            <person name="Lee T.-H."/>
            <person name="Bashyal P."/>
            <person name="Kim T.-S."/>
            <person name="Lee W.-H."/>
            <person name="Kawkins C."/>
            <person name="Kim C.-K."/>
            <person name="Kim J.S."/>
            <person name="Ahn B.O."/>
            <person name="Rhee S.Y."/>
            <person name="Sohng J.K."/>
        </authorList>
    </citation>
    <scope>NUCLEOTIDE SEQUENCE</scope>
    <source>
        <tissue evidence="2">Leaf</tissue>
    </source>
</reference>
<dbReference type="InterPro" id="IPR056714">
    <property type="entry name" value="DUF7812"/>
</dbReference>